<organism evidence="8 9">
    <name type="scientific">Mesorhizobium escarrei</name>
    <dbReference type="NCBI Taxonomy" id="666018"/>
    <lineage>
        <taxon>Bacteria</taxon>
        <taxon>Pseudomonadati</taxon>
        <taxon>Pseudomonadota</taxon>
        <taxon>Alphaproteobacteria</taxon>
        <taxon>Hyphomicrobiales</taxon>
        <taxon>Phyllobacteriaceae</taxon>
        <taxon>Mesorhizobium</taxon>
    </lineage>
</organism>
<evidence type="ECO:0000256" key="3">
    <source>
        <dbReference type="ARBA" id="ARBA00022723"/>
    </source>
</evidence>
<evidence type="ECO:0000313" key="8">
    <source>
        <dbReference type="EMBL" id="CAH2405276.1"/>
    </source>
</evidence>
<comment type="caution">
    <text evidence="8">The sequence shown here is derived from an EMBL/GenBank/DDBJ whole genome shotgun (WGS) entry which is preliminary data.</text>
</comment>
<accession>A0ABN8K9D1</accession>
<gene>
    <name evidence="8" type="ORF">MES5069_460054</name>
</gene>
<evidence type="ECO:0000256" key="2">
    <source>
        <dbReference type="ARBA" id="ARBA00001946"/>
    </source>
</evidence>
<dbReference type="InterPro" id="IPR024084">
    <property type="entry name" value="IsoPropMal-DH-like_dom"/>
</dbReference>
<comment type="cofactor">
    <cofactor evidence="1">
        <name>Mn(2+)</name>
        <dbReference type="ChEBI" id="CHEBI:29035"/>
    </cofactor>
</comment>
<evidence type="ECO:0000256" key="1">
    <source>
        <dbReference type="ARBA" id="ARBA00001936"/>
    </source>
</evidence>
<evidence type="ECO:0000256" key="5">
    <source>
        <dbReference type="ARBA" id="ARBA00023027"/>
    </source>
</evidence>
<keyword evidence="4" id="KW-0560">Oxidoreductase</keyword>
<keyword evidence="6" id="KW-0464">Manganese</keyword>
<evidence type="ECO:0000313" key="9">
    <source>
        <dbReference type="Proteomes" id="UP001153050"/>
    </source>
</evidence>
<dbReference type="Pfam" id="PF00180">
    <property type="entry name" value="Iso_dh"/>
    <property type="match status" value="1"/>
</dbReference>
<keyword evidence="5" id="KW-0520">NAD</keyword>
<dbReference type="SUPFAM" id="SSF53659">
    <property type="entry name" value="Isocitrate/Isopropylmalate dehydrogenase-like"/>
    <property type="match status" value="1"/>
</dbReference>
<dbReference type="SMART" id="SM01329">
    <property type="entry name" value="Iso_dh"/>
    <property type="match status" value="1"/>
</dbReference>
<sequence length="168" mass="18943">MREYEIAAIPADGIGPEVIAAGLQALEALQQRCGDFKLRVQHFDWGSDYYRAYGRMMPEDGVAQLKRFDAIFFGAVGAPEVPDDITLWGLRLPICQGFDQYANVRPTRILPGIVSPLAGVVGRCYDDANDVETSEPRYDRRHQSSRRHIVGPCRRARGQSRHCTDRQH</sequence>
<dbReference type="EMBL" id="CAKXZT010000142">
    <property type="protein sequence ID" value="CAH2405276.1"/>
    <property type="molecule type" value="Genomic_DNA"/>
</dbReference>
<proteinExistence type="predicted"/>
<protein>
    <recommendedName>
        <fullName evidence="7">Isopropylmalate dehydrogenase-like domain-containing protein</fullName>
    </recommendedName>
</protein>
<keyword evidence="3" id="KW-0479">Metal-binding</keyword>
<dbReference type="InterPro" id="IPR050501">
    <property type="entry name" value="ICDH/IPMDH"/>
</dbReference>
<comment type="cofactor">
    <cofactor evidence="2">
        <name>Mg(2+)</name>
        <dbReference type="ChEBI" id="CHEBI:18420"/>
    </cofactor>
</comment>
<feature type="domain" description="Isopropylmalate dehydrogenase-like" evidence="7">
    <location>
        <begin position="5"/>
        <end position="164"/>
    </location>
</feature>
<dbReference type="Proteomes" id="UP001153050">
    <property type="component" value="Unassembled WGS sequence"/>
</dbReference>
<dbReference type="Gene3D" id="3.40.718.10">
    <property type="entry name" value="Isopropylmalate Dehydrogenase"/>
    <property type="match status" value="1"/>
</dbReference>
<reference evidence="8 9" key="1">
    <citation type="submission" date="2022-03" db="EMBL/GenBank/DDBJ databases">
        <authorList>
            <person name="Brunel B."/>
        </authorList>
    </citation>
    <scope>NUCLEOTIDE SEQUENCE [LARGE SCALE GENOMIC DNA]</scope>
    <source>
        <strain evidence="8">STM5069sample</strain>
    </source>
</reference>
<evidence type="ECO:0000259" key="7">
    <source>
        <dbReference type="SMART" id="SM01329"/>
    </source>
</evidence>
<dbReference type="PANTHER" id="PTHR43275:SF1">
    <property type="entry name" value="D-MALATE DEHYDROGENASE [DECARBOXYLATING]"/>
    <property type="match status" value="1"/>
</dbReference>
<dbReference type="PANTHER" id="PTHR43275">
    <property type="entry name" value="D-MALATE DEHYDROGENASE [DECARBOXYLATING]"/>
    <property type="match status" value="1"/>
</dbReference>
<keyword evidence="9" id="KW-1185">Reference proteome</keyword>
<evidence type="ECO:0000256" key="6">
    <source>
        <dbReference type="ARBA" id="ARBA00023211"/>
    </source>
</evidence>
<evidence type="ECO:0000256" key="4">
    <source>
        <dbReference type="ARBA" id="ARBA00023002"/>
    </source>
</evidence>
<name>A0ABN8K9D1_9HYPH</name>